<dbReference type="RefSeq" id="WP_044939943.1">
    <property type="nucleotide sequence ID" value="NZ_KN174162.1"/>
</dbReference>
<comment type="similarity">
    <text evidence="1">Belongs to the desulfoferrodoxin family.</text>
</comment>
<dbReference type="InterPro" id="IPR002742">
    <property type="entry name" value="Desulfoferrodoxin_Fe-bd_dom"/>
</dbReference>
<reference evidence="7 8" key="1">
    <citation type="submission" date="2011-08" db="EMBL/GenBank/DDBJ databases">
        <title>The Genome Sequence of Clostridium orbiscindens 1_3_50AFAA.</title>
        <authorList>
            <consortium name="The Broad Institute Genome Sequencing Platform"/>
            <person name="Earl A."/>
            <person name="Ward D."/>
            <person name="Feldgarden M."/>
            <person name="Gevers D."/>
            <person name="Daigneault M."/>
            <person name="Strauss J."/>
            <person name="Allen-Vercoe E."/>
            <person name="Young S.K."/>
            <person name="Zeng Q."/>
            <person name="Gargeya S."/>
            <person name="Fitzgerald M."/>
            <person name="Haas B."/>
            <person name="Abouelleil A."/>
            <person name="Alvarado L."/>
            <person name="Arachchi H.M."/>
            <person name="Berlin A."/>
            <person name="Brown A."/>
            <person name="Chapman S.B."/>
            <person name="Chen Z."/>
            <person name="Dunbar C."/>
            <person name="Freedman E."/>
            <person name="Gearin G."/>
            <person name="Gellesch M."/>
            <person name="Goldberg J."/>
            <person name="Griggs A."/>
            <person name="Gujja S."/>
            <person name="Heiman D."/>
            <person name="Howarth C."/>
            <person name="Larson L."/>
            <person name="Lui A."/>
            <person name="MacDonald P.J.P."/>
            <person name="Montmayeur A."/>
            <person name="Murphy C."/>
            <person name="Neiman D."/>
            <person name="Pearson M."/>
            <person name="Priest M."/>
            <person name="Roberts A."/>
            <person name="Saif S."/>
            <person name="Shea T."/>
            <person name="Shenoy N."/>
            <person name="Sisk P."/>
            <person name="Stolte C."/>
            <person name="Sykes S."/>
            <person name="Wortman J."/>
            <person name="Nusbaum C."/>
            <person name="Birren B."/>
        </authorList>
    </citation>
    <scope>NUCLEOTIDE SEQUENCE [LARGE SCALE GENOMIC DNA]</scope>
    <source>
        <strain evidence="7 8">1_3_50AFAA</strain>
    </source>
</reference>
<feature type="domain" description="Desulfoferrodoxin ferrous iron-binding" evidence="6">
    <location>
        <begin position="40"/>
        <end position="126"/>
    </location>
</feature>
<dbReference type="Gene3D" id="2.60.40.730">
    <property type="entry name" value="SOR catalytic domain"/>
    <property type="match status" value="1"/>
</dbReference>
<dbReference type="Pfam" id="PF01880">
    <property type="entry name" value="Desulfoferrodox"/>
    <property type="match status" value="1"/>
</dbReference>
<dbReference type="SUPFAM" id="SSF49367">
    <property type="entry name" value="Superoxide reductase-like"/>
    <property type="match status" value="1"/>
</dbReference>
<dbReference type="InterPro" id="IPR036073">
    <property type="entry name" value="Desulfoferrodoxin_Fe-bd_dom_sf"/>
</dbReference>
<accession>A0A096BAP0</accession>
<evidence type="ECO:0000256" key="3">
    <source>
        <dbReference type="ARBA" id="ARBA00022723"/>
    </source>
</evidence>
<dbReference type="GO" id="GO:0005506">
    <property type="term" value="F:iron ion binding"/>
    <property type="evidence" value="ECO:0007669"/>
    <property type="project" value="InterPro"/>
</dbReference>
<evidence type="ECO:0000313" key="7">
    <source>
        <dbReference type="EMBL" id="KGF56111.1"/>
    </source>
</evidence>
<dbReference type="Proteomes" id="UP000029585">
    <property type="component" value="Unassembled WGS sequence"/>
</dbReference>
<dbReference type="PANTHER" id="PTHR36541:SF1">
    <property type="entry name" value="SUPEROXIDE REDUCTASE-RELATED"/>
    <property type="match status" value="1"/>
</dbReference>
<evidence type="ECO:0000259" key="6">
    <source>
        <dbReference type="Pfam" id="PF01880"/>
    </source>
</evidence>
<dbReference type="AlphaFoldDB" id="A0A096BAP0"/>
<name>A0A096BAP0_FLAPL</name>
<dbReference type="GO" id="GO:0050605">
    <property type="term" value="F:superoxide reductase activity"/>
    <property type="evidence" value="ECO:0007669"/>
    <property type="project" value="UniProtKB-EC"/>
</dbReference>
<dbReference type="EMBL" id="ADLO01000047">
    <property type="protein sequence ID" value="KGF56111.1"/>
    <property type="molecule type" value="Genomic_DNA"/>
</dbReference>
<comment type="caution">
    <text evidence="7">The sequence shown here is derived from an EMBL/GenBank/DDBJ whole genome shotgun (WGS) entry which is preliminary data.</text>
</comment>
<proteinExistence type="inferred from homology"/>
<dbReference type="InterPro" id="IPR051233">
    <property type="entry name" value="Desulfoferrodoxin_SOR"/>
</dbReference>
<evidence type="ECO:0000256" key="2">
    <source>
        <dbReference type="ARBA" id="ARBA00022448"/>
    </source>
</evidence>
<dbReference type="HOGENOM" id="CLU_118960_1_0_9"/>
<dbReference type="NCBIfam" id="TIGR00332">
    <property type="entry name" value="neela_ferrous"/>
    <property type="match status" value="1"/>
</dbReference>
<evidence type="ECO:0000256" key="1">
    <source>
        <dbReference type="ARBA" id="ARBA00005941"/>
    </source>
</evidence>
<evidence type="ECO:0000313" key="8">
    <source>
        <dbReference type="Proteomes" id="UP000029585"/>
    </source>
</evidence>
<dbReference type="SUPFAM" id="SSF57802">
    <property type="entry name" value="Rubredoxin-like"/>
    <property type="match status" value="1"/>
</dbReference>
<organism evidence="7 8">
    <name type="scientific">Flavonifractor plautii 1_3_50AFAA</name>
    <dbReference type="NCBI Taxonomy" id="742738"/>
    <lineage>
        <taxon>Bacteria</taxon>
        <taxon>Bacillati</taxon>
        <taxon>Bacillota</taxon>
        <taxon>Clostridia</taxon>
        <taxon>Eubacteriales</taxon>
        <taxon>Oscillospiraceae</taxon>
        <taxon>Flavonifractor</taxon>
    </lineage>
</organism>
<keyword evidence="2" id="KW-0813">Transport</keyword>
<protein>
    <recommendedName>
        <fullName evidence="6">Desulfoferrodoxin ferrous iron-binding domain-containing protein</fullName>
    </recommendedName>
</protein>
<evidence type="ECO:0000256" key="5">
    <source>
        <dbReference type="ARBA" id="ARBA00023004"/>
    </source>
</evidence>
<sequence length="128" mass="14168">MEFKLYRCAHCGNVIFKVVDKGVPVMCCGQKMEEFVPNTTDGAMEKHVPAVEKTAHGSGYSVSVKVGSVEHPMLPEHYISMIAAVDGDTVTMKFPKPGEKPELKTFCRSEKVEAYEICNLHGFWKGEG</sequence>
<dbReference type="eggNOG" id="COG2033">
    <property type="taxonomic scope" value="Bacteria"/>
</dbReference>
<keyword evidence="3" id="KW-0479">Metal-binding</keyword>
<evidence type="ECO:0000256" key="4">
    <source>
        <dbReference type="ARBA" id="ARBA00022982"/>
    </source>
</evidence>
<keyword evidence="5" id="KW-0408">Iron</keyword>
<keyword evidence="8" id="KW-1185">Reference proteome</keyword>
<keyword evidence="4" id="KW-0249">Electron transport</keyword>
<dbReference type="PATRIC" id="fig|742738.3.peg.1360"/>
<gene>
    <name evidence="7" type="ORF">HMPREF9460_01313</name>
</gene>
<dbReference type="PANTHER" id="PTHR36541">
    <property type="entry name" value="SUPEROXIDE REDUCTASE-RELATED"/>
    <property type="match status" value="1"/>
</dbReference>